<evidence type="ECO:0000313" key="6">
    <source>
        <dbReference type="Proteomes" id="UP000317366"/>
    </source>
</evidence>
<dbReference type="InterPro" id="IPR029063">
    <property type="entry name" value="SAM-dependent_MTases_sf"/>
</dbReference>
<accession>A0A538TTW2</accession>
<dbReference type="PANTHER" id="PTHR43542:SF1">
    <property type="entry name" value="METHYLTRANSFERASE"/>
    <property type="match status" value="1"/>
</dbReference>
<dbReference type="PANTHER" id="PTHR43542">
    <property type="entry name" value="METHYLTRANSFERASE"/>
    <property type="match status" value="1"/>
</dbReference>
<dbReference type="NCBIfam" id="TIGR00095">
    <property type="entry name" value="16S rRNA (guanine(966)-N(2))-methyltransferase RsmD"/>
    <property type="match status" value="1"/>
</dbReference>
<evidence type="ECO:0000313" key="7">
    <source>
        <dbReference type="Proteomes" id="UP000319829"/>
    </source>
</evidence>
<dbReference type="InterPro" id="IPR002052">
    <property type="entry name" value="DNA_methylase_N6_adenine_CS"/>
</dbReference>
<gene>
    <name evidence="5" type="primary">rsmD</name>
    <name evidence="4" type="ORF">E6K74_08935</name>
    <name evidence="5" type="ORF">E6K77_00370</name>
</gene>
<dbReference type="GO" id="GO:0003676">
    <property type="term" value="F:nucleic acid binding"/>
    <property type="evidence" value="ECO:0007669"/>
    <property type="project" value="InterPro"/>
</dbReference>
<name>A0A538TTW2_UNCEI</name>
<dbReference type="Proteomes" id="UP000319829">
    <property type="component" value="Unassembled WGS sequence"/>
</dbReference>
<feature type="compositionally biased region" description="Basic and acidic residues" evidence="3">
    <location>
        <begin position="7"/>
        <end position="16"/>
    </location>
</feature>
<protein>
    <submittedName>
        <fullName evidence="5">16S rRNA (Guanine(966)-N(2))-methyltransferase RsmD</fullName>
        <ecNumber evidence="5">2.1.1.171</ecNumber>
    </submittedName>
</protein>
<proteinExistence type="predicted"/>
<dbReference type="EC" id="2.1.1.171" evidence="5"/>
<keyword evidence="1 5" id="KW-0489">Methyltransferase</keyword>
<evidence type="ECO:0000256" key="3">
    <source>
        <dbReference type="SAM" id="MobiDB-lite"/>
    </source>
</evidence>
<keyword evidence="2 5" id="KW-0808">Transferase</keyword>
<dbReference type="Gene3D" id="3.40.50.150">
    <property type="entry name" value="Vaccinia Virus protein VP39"/>
    <property type="match status" value="1"/>
</dbReference>
<evidence type="ECO:0000256" key="1">
    <source>
        <dbReference type="ARBA" id="ARBA00022603"/>
    </source>
</evidence>
<evidence type="ECO:0000256" key="2">
    <source>
        <dbReference type="ARBA" id="ARBA00022679"/>
    </source>
</evidence>
<dbReference type="InterPro" id="IPR004398">
    <property type="entry name" value="RNA_MeTrfase_RsmD"/>
</dbReference>
<dbReference type="EMBL" id="VBOU01000083">
    <property type="protein sequence ID" value="TMQ53628.1"/>
    <property type="molecule type" value="Genomic_DNA"/>
</dbReference>
<dbReference type="PIRSF" id="PIRSF004553">
    <property type="entry name" value="CHP00095"/>
    <property type="match status" value="1"/>
</dbReference>
<sequence>MYARAGRRSDRDDPRGHTGAMGSIRIVGGDLRGRKIEVPPRGVRPTSDRTREAVFNVLGPRAVERARVLDLYAGTGALGIEALSRGAAEASFVEGSGPVARALRENLIRLGLSERASVHEADLSRIELPPGALGPFDLVFLDPPYAGDAGPRWLERLARLAWPEGGGLVVYERRKGAKAPEPSTFELATERTYSNTTVAFYRARRA</sequence>
<dbReference type="SUPFAM" id="SSF53335">
    <property type="entry name" value="S-adenosyl-L-methionine-dependent methyltransferases"/>
    <property type="match status" value="1"/>
</dbReference>
<comment type="caution">
    <text evidence="5">The sequence shown here is derived from an EMBL/GenBank/DDBJ whole genome shotgun (WGS) entry which is preliminary data.</text>
</comment>
<evidence type="ECO:0000313" key="5">
    <source>
        <dbReference type="EMBL" id="TMQ67067.1"/>
    </source>
</evidence>
<evidence type="ECO:0000313" key="4">
    <source>
        <dbReference type="EMBL" id="TMQ53628.1"/>
    </source>
</evidence>
<feature type="region of interest" description="Disordered" evidence="3">
    <location>
        <begin position="1"/>
        <end position="23"/>
    </location>
</feature>
<dbReference type="AlphaFoldDB" id="A0A538TTW2"/>
<dbReference type="Pfam" id="PF03602">
    <property type="entry name" value="Cons_hypoth95"/>
    <property type="match status" value="1"/>
</dbReference>
<dbReference type="CDD" id="cd02440">
    <property type="entry name" value="AdoMet_MTases"/>
    <property type="match status" value="1"/>
</dbReference>
<dbReference type="PROSITE" id="PS00092">
    <property type="entry name" value="N6_MTASE"/>
    <property type="match status" value="1"/>
</dbReference>
<reference evidence="6 7" key="1">
    <citation type="journal article" date="2019" name="Nat. Microbiol.">
        <title>Mediterranean grassland soil C-N compound turnover is dependent on rainfall and depth, and is mediated by genomically divergent microorganisms.</title>
        <authorList>
            <person name="Diamond S."/>
            <person name="Andeer P.F."/>
            <person name="Li Z."/>
            <person name="Crits-Christoph A."/>
            <person name="Burstein D."/>
            <person name="Anantharaman K."/>
            <person name="Lane K.R."/>
            <person name="Thomas B.C."/>
            <person name="Pan C."/>
            <person name="Northen T.R."/>
            <person name="Banfield J.F."/>
        </authorList>
    </citation>
    <scope>NUCLEOTIDE SEQUENCE [LARGE SCALE GENOMIC DNA]</scope>
    <source>
        <strain evidence="4">WS_4</strain>
        <strain evidence="5">WS_7</strain>
    </source>
</reference>
<dbReference type="EMBL" id="VBOX01000002">
    <property type="protein sequence ID" value="TMQ67067.1"/>
    <property type="molecule type" value="Genomic_DNA"/>
</dbReference>
<dbReference type="Proteomes" id="UP000317366">
    <property type="component" value="Unassembled WGS sequence"/>
</dbReference>
<dbReference type="GO" id="GO:0052913">
    <property type="term" value="F:16S rRNA (guanine(966)-N(2))-methyltransferase activity"/>
    <property type="evidence" value="ECO:0007669"/>
    <property type="project" value="UniProtKB-EC"/>
</dbReference>
<organism evidence="5 6">
    <name type="scientific">Eiseniibacteriota bacterium</name>
    <dbReference type="NCBI Taxonomy" id="2212470"/>
    <lineage>
        <taxon>Bacteria</taxon>
        <taxon>Candidatus Eiseniibacteriota</taxon>
    </lineage>
</organism>